<keyword evidence="2" id="KW-0169">Cobalamin biosynthesis</keyword>
<dbReference type="InterPro" id="IPR000878">
    <property type="entry name" value="4pyrrol_Mease"/>
</dbReference>
<dbReference type="OrthoDB" id="9787825at2"/>
<evidence type="ECO:0000256" key="5">
    <source>
        <dbReference type="ARBA" id="ARBA00022691"/>
    </source>
</evidence>
<sequence length="400" mass="42156">MTTHPGAWLSIVGIGDDGLGGVSPAGRRLIEAAETLIGGARHLAMIPGDGFERLIWPSPFREGVDRLMRLRGRKTCVLASGDPFDHGIAATLVRRIPADEMIVIPAVGAFGLVCARMGWARAEVETLSLHGRPLATLHAFVQPGARLLILSENATTPSAVAGLLRQRGYGGSDITVLEHLGGPLERRRAWDDPDIADLNTLAVECVADPGAPLLPRTPGLPDEAFHHDGQLTKREVRAATLAALAPVPGQLLWDVGAGCGSIAVEWMRHHPTCRAVAIEPRRDRLALIAANAEQLGCPRLTIVDGKAPDALADLPAPDAVFIGGGLTAPGLFDACWEALPVGGRLVANAVTIEGEQVLTSAYSRLGGGLTRIAISRAEPVGPFSGWRPLMPVTQLALIKT</sequence>
<keyword evidence="4 7" id="KW-0808">Transferase</keyword>
<dbReference type="InterPro" id="IPR006365">
    <property type="entry name" value="Cbl_synth_CobL"/>
</dbReference>
<proteinExistence type="predicted"/>
<dbReference type="Proteomes" id="UP000019486">
    <property type="component" value="Unassembled WGS sequence"/>
</dbReference>
<dbReference type="PATRIC" id="fig|1385369.3.peg.2651"/>
<evidence type="ECO:0000256" key="4">
    <source>
        <dbReference type="ARBA" id="ARBA00022679"/>
    </source>
</evidence>
<dbReference type="InterPro" id="IPR014777">
    <property type="entry name" value="4pyrrole_Mease_sub1"/>
</dbReference>
<dbReference type="InterPro" id="IPR012818">
    <property type="entry name" value="CbiE"/>
</dbReference>
<dbReference type="NCBIfam" id="TIGR02467">
    <property type="entry name" value="CbiE"/>
    <property type="match status" value="1"/>
</dbReference>
<gene>
    <name evidence="7" type="ORF">N825_36735</name>
</gene>
<accession>W9H645</accession>
<evidence type="ECO:0000256" key="2">
    <source>
        <dbReference type="ARBA" id="ARBA00022573"/>
    </source>
</evidence>
<dbReference type="PIRSF" id="PIRSF036428">
    <property type="entry name" value="CobL"/>
    <property type="match status" value="1"/>
</dbReference>
<dbReference type="EMBL" id="AVFL01000008">
    <property type="protein sequence ID" value="EWY40266.1"/>
    <property type="molecule type" value="Genomic_DNA"/>
</dbReference>
<feature type="domain" description="Tetrapyrrole methylase" evidence="6">
    <location>
        <begin position="9"/>
        <end position="186"/>
    </location>
</feature>
<dbReference type="SUPFAM" id="SSF53790">
    <property type="entry name" value="Tetrapyrrole methylase"/>
    <property type="match status" value="1"/>
</dbReference>
<evidence type="ECO:0000313" key="8">
    <source>
        <dbReference type="Proteomes" id="UP000019486"/>
    </source>
</evidence>
<organism evidence="7 8">
    <name type="scientific">Skermanella stibiiresistens SB22</name>
    <dbReference type="NCBI Taxonomy" id="1385369"/>
    <lineage>
        <taxon>Bacteria</taxon>
        <taxon>Pseudomonadati</taxon>
        <taxon>Pseudomonadota</taxon>
        <taxon>Alphaproteobacteria</taxon>
        <taxon>Rhodospirillales</taxon>
        <taxon>Azospirillaceae</taxon>
        <taxon>Skermanella</taxon>
    </lineage>
</organism>
<dbReference type="NCBIfam" id="TIGR02469">
    <property type="entry name" value="CbiT"/>
    <property type="match status" value="1"/>
</dbReference>
<dbReference type="InterPro" id="IPR050714">
    <property type="entry name" value="Cobalamin_biosynth_MTase"/>
</dbReference>
<dbReference type="SUPFAM" id="SSF53335">
    <property type="entry name" value="S-adenosyl-L-methionine-dependent methyltransferases"/>
    <property type="match status" value="1"/>
</dbReference>
<dbReference type="InterPro" id="IPR035996">
    <property type="entry name" value="4pyrrol_Methylase_sf"/>
</dbReference>
<dbReference type="AlphaFoldDB" id="W9H645"/>
<keyword evidence="5" id="KW-0949">S-adenosyl-L-methionine</keyword>
<dbReference type="CDD" id="cd02440">
    <property type="entry name" value="AdoMet_MTases"/>
    <property type="match status" value="1"/>
</dbReference>
<keyword evidence="8" id="KW-1185">Reference proteome</keyword>
<comment type="pathway">
    <text evidence="1">Cofactor biosynthesis; adenosylcobalamin biosynthesis.</text>
</comment>
<dbReference type="RefSeq" id="WP_037452111.1">
    <property type="nucleotide sequence ID" value="NZ_AVFL01000008.1"/>
</dbReference>
<name>W9H645_9PROT</name>
<dbReference type="Pfam" id="PF00590">
    <property type="entry name" value="TP_methylase"/>
    <property type="match status" value="1"/>
</dbReference>
<dbReference type="PANTHER" id="PTHR43182">
    <property type="entry name" value="COBALT-PRECORRIN-6B C(15)-METHYLTRANSFERASE (DECARBOXYLATING)"/>
    <property type="match status" value="1"/>
</dbReference>
<dbReference type="Gene3D" id="3.40.1010.10">
    <property type="entry name" value="Cobalt-precorrin-4 Transmethylase, Domain 1"/>
    <property type="match status" value="1"/>
</dbReference>
<dbReference type="CDD" id="cd11644">
    <property type="entry name" value="Precorrin-6Y-MT"/>
    <property type="match status" value="1"/>
</dbReference>
<dbReference type="GO" id="GO:0009236">
    <property type="term" value="P:cobalamin biosynthetic process"/>
    <property type="evidence" value="ECO:0007669"/>
    <property type="project" value="UniProtKB-UniPathway"/>
</dbReference>
<dbReference type="GO" id="GO:0008276">
    <property type="term" value="F:protein methyltransferase activity"/>
    <property type="evidence" value="ECO:0007669"/>
    <property type="project" value="InterPro"/>
</dbReference>
<comment type="caution">
    <text evidence="7">The sequence shown here is derived from an EMBL/GenBank/DDBJ whole genome shotgun (WGS) entry which is preliminary data.</text>
</comment>
<dbReference type="STRING" id="1385369.N825_36735"/>
<dbReference type="GO" id="GO:0032259">
    <property type="term" value="P:methylation"/>
    <property type="evidence" value="ECO:0007669"/>
    <property type="project" value="UniProtKB-KW"/>
</dbReference>
<dbReference type="UniPathway" id="UPA00148"/>
<evidence type="ECO:0000256" key="3">
    <source>
        <dbReference type="ARBA" id="ARBA00022603"/>
    </source>
</evidence>
<keyword evidence="3 7" id="KW-0489">Methyltransferase</keyword>
<evidence type="ECO:0000313" key="7">
    <source>
        <dbReference type="EMBL" id="EWY40266.1"/>
    </source>
</evidence>
<dbReference type="PANTHER" id="PTHR43182:SF1">
    <property type="entry name" value="COBALT-PRECORRIN-7 C(5)-METHYLTRANSFERASE"/>
    <property type="match status" value="1"/>
</dbReference>
<evidence type="ECO:0000259" key="6">
    <source>
        <dbReference type="Pfam" id="PF00590"/>
    </source>
</evidence>
<evidence type="ECO:0000256" key="1">
    <source>
        <dbReference type="ARBA" id="ARBA00004953"/>
    </source>
</evidence>
<protein>
    <submittedName>
        <fullName evidence="7">Precorrin-6Y C5,15-methyltransferase</fullName>
    </submittedName>
</protein>
<reference evidence="7 8" key="1">
    <citation type="submission" date="2013-08" db="EMBL/GenBank/DDBJ databases">
        <title>The genome sequence of Skermanella stibiiresistens.</title>
        <authorList>
            <person name="Zhu W."/>
            <person name="Wang G."/>
        </authorList>
    </citation>
    <scope>NUCLEOTIDE SEQUENCE [LARGE SCALE GENOMIC DNA]</scope>
    <source>
        <strain evidence="7 8">SB22</strain>
    </source>
</reference>
<dbReference type="InterPro" id="IPR014008">
    <property type="entry name" value="Cbl_synth_MTase_CbiT"/>
</dbReference>
<dbReference type="InterPro" id="IPR029063">
    <property type="entry name" value="SAM-dependent_MTases_sf"/>
</dbReference>
<dbReference type="Gene3D" id="3.40.50.150">
    <property type="entry name" value="Vaccinia Virus protein VP39"/>
    <property type="match status" value="1"/>
</dbReference>